<gene>
    <name evidence="2" type="ORF">NIES30_23615</name>
</gene>
<organism evidence="2 3">
    <name type="scientific">Phormidium tenue NIES-30</name>
    <dbReference type="NCBI Taxonomy" id="549789"/>
    <lineage>
        <taxon>Bacteria</taxon>
        <taxon>Bacillati</taxon>
        <taxon>Cyanobacteriota</taxon>
        <taxon>Cyanophyceae</taxon>
        <taxon>Oscillatoriophycideae</taxon>
        <taxon>Oscillatoriales</taxon>
        <taxon>Oscillatoriaceae</taxon>
        <taxon>Phormidium</taxon>
    </lineage>
</organism>
<accession>A0A1U7IYY0</accession>
<sequence>MKGRKRHLLVDSLGLVLKVVVTEANASERLVTAYALMLLLEEYATSLKRVKVLWVDQGYSGDIFALAVWLMIQARVEVISRSSKAFEPLPKRWIVERTFGWLNWYRRLSKDYERLPEMSEAAIYAVMTRIMLKRLAA</sequence>
<keyword evidence="3" id="KW-1185">Reference proteome</keyword>
<dbReference type="STRING" id="549789.NIES30_23615"/>
<dbReference type="PANTHER" id="PTHR30007:SF0">
    <property type="entry name" value="TRANSPOSASE"/>
    <property type="match status" value="1"/>
</dbReference>
<reference evidence="2 3" key="1">
    <citation type="submission" date="2016-11" db="EMBL/GenBank/DDBJ databases">
        <title>Draft Genome Sequences of Nine Cyanobacterial Strains from Diverse Habitats.</title>
        <authorList>
            <person name="Zhu T."/>
            <person name="Hou S."/>
            <person name="Lu X."/>
            <person name="Hess W.R."/>
        </authorList>
    </citation>
    <scope>NUCLEOTIDE SEQUENCE [LARGE SCALE GENOMIC DNA]</scope>
    <source>
        <strain evidence="2 3">NIES-30</strain>
    </source>
</reference>
<dbReference type="EMBL" id="MRCG01000026">
    <property type="protein sequence ID" value="OKH44116.1"/>
    <property type="molecule type" value="Genomic_DNA"/>
</dbReference>
<dbReference type="AlphaFoldDB" id="A0A1U7IYY0"/>
<protein>
    <submittedName>
        <fullName evidence="2">IS5 family transposase</fullName>
    </submittedName>
</protein>
<dbReference type="PANTHER" id="PTHR30007">
    <property type="entry name" value="PHP DOMAIN PROTEIN"/>
    <property type="match status" value="1"/>
</dbReference>
<proteinExistence type="predicted"/>
<dbReference type="Pfam" id="PF13586">
    <property type="entry name" value="DDE_Tnp_1_2"/>
    <property type="match status" value="1"/>
</dbReference>
<dbReference type="InterPro" id="IPR025668">
    <property type="entry name" value="Tnp_DDE_dom"/>
</dbReference>
<dbReference type="Proteomes" id="UP000185557">
    <property type="component" value="Unassembled WGS sequence"/>
</dbReference>
<evidence type="ECO:0000313" key="2">
    <source>
        <dbReference type="EMBL" id="OKH44116.1"/>
    </source>
</evidence>
<comment type="caution">
    <text evidence="2">The sequence shown here is derived from an EMBL/GenBank/DDBJ whole genome shotgun (WGS) entry which is preliminary data.</text>
</comment>
<feature type="domain" description="Transposase DDE" evidence="1">
    <location>
        <begin position="53"/>
        <end position="133"/>
    </location>
</feature>
<evidence type="ECO:0000259" key="1">
    <source>
        <dbReference type="Pfam" id="PF13586"/>
    </source>
</evidence>
<evidence type="ECO:0000313" key="3">
    <source>
        <dbReference type="Proteomes" id="UP000185557"/>
    </source>
</evidence>
<name>A0A1U7IYY0_9CYAN</name>